<evidence type="ECO:0000313" key="2">
    <source>
        <dbReference type="Proteomes" id="UP001230207"/>
    </source>
</evidence>
<proteinExistence type="predicted"/>
<comment type="caution">
    <text evidence="1">The sequence shown here is derived from an EMBL/GenBank/DDBJ whole genome shotgun (WGS) entry which is preliminary data.</text>
</comment>
<gene>
    <name evidence="1" type="ORF">QO002_002154</name>
</gene>
<evidence type="ECO:0008006" key="3">
    <source>
        <dbReference type="Google" id="ProtNLM"/>
    </source>
</evidence>
<name>A0ABU0BQR1_9HYPH</name>
<accession>A0ABU0BQR1</accession>
<dbReference type="Proteomes" id="UP001230207">
    <property type="component" value="Unassembled WGS sequence"/>
</dbReference>
<protein>
    <recommendedName>
        <fullName evidence="3">Transposase</fullName>
    </recommendedName>
</protein>
<sequence>MTLASRVHSSLIKTVQSQTDTKAEQIIELLCAVYPRSFTARKLMGLCGFALDRDPLTPFVEFINLINRINHDLRPLGWQARRTGGTPDDHYRLSPYAGA</sequence>
<organism evidence="1 2">
    <name type="scientific">Pararhizobium capsulatum DSM 1112</name>
    <dbReference type="NCBI Taxonomy" id="1121113"/>
    <lineage>
        <taxon>Bacteria</taxon>
        <taxon>Pseudomonadati</taxon>
        <taxon>Pseudomonadota</taxon>
        <taxon>Alphaproteobacteria</taxon>
        <taxon>Hyphomicrobiales</taxon>
        <taxon>Rhizobiaceae</taxon>
        <taxon>Rhizobium/Agrobacterium group</taxon>
        <taxon>Pararhizobium</taxon>
    </lineage>
</organism>
<evidence type="ECO:0000313" key="1">
    <source>
        <dbReference type="EMBL" id="MDQ0320016.1"/>
    </source>
</evidence>
<dbReference type="RefSeq" id="WP_307229380.1">
    <property type="nucleotide sequence ID" value="NZ_JAUSVF010000001.1"/>
</dbReference>
<keyword evidence="2" id="KW-1185">Reference proteome</keyword>
<dbReference type="EMBL" id="JAUSVF010000001">
    <property type="protein sequence ID" value="MDQ0320016.1"/>
    <property type="molecule type" value="Genomic_DNA"/>
</dbReference>
<reference evidence="1 2" key="1">
    <citation type="submission" date="2023-07" db="EMBL/GenBank/DDBJ databases">
        <title>Genomic Encyclopedia of Type Strains, Phase IV (KMG-IV): sequencing the most valuable type-strain genomes for metagenomic binning, comparative biology and taxonomic classification.</title>
        <authorList>
            <person name="Goeker M."/>
        </authorList>
    </citation>
    <scope>NUCLEOTIDE SEQUENCE [LARGE SCALE GENOMIC DNA]</scope>
    <source>
        <strain evidence="1 2">DSM 1112</strain>
    </source>
</reference>